<proteinExistence type="inferred from homology"/>
<accession>A0ABR1TG34</accession>
<evidence type="ECO:0000313" key="4">
    <source>
        <dbReference type="Proteomes" id="UP001444661"/>
    </source>
</evidence>
<dbReference type="NCBIfam" id="NF041278">
    <property type="entry name" value="CmcJ_NvfI_EfuI"/>
    <property type="match status" value="1"/>
</dbReference>
<keyword evidence="4" id="KW-1185">Reference proteome</keyword>
<evidence type="ECO:0000256" key="2">
    <source>
        <dbReference type="SAM" id="MobiDB-lite"/>
    </source>
</evidence>
<organism evidence="3 4">
    <name type="scientific">Apiospora rasikravindrae</name>
    <dbReference type="NCBI Taxonomy" id="990691"/>
    <lineage>
        <taxon>Eukaryota</taxon>
        <taxon>Fungi</taxon>
        <taxon>Dikarya</taxon>
        <taxon>Ascomycota</taxon>
        <taxon>Pezizomycotina</taxon>
        <taxon>Sordariomycetes</taxon>
        <taxon>Xylariomycetidae</taxon>
        <taxon>Amphisphaeriales</taxon>
        <taxon>Apiosporaceae</taxon>
        <taxon>Apiospora</taxon>
    </lineage>
</organism>
<feature type="region of interest" description="Disordered" evidence="2">
    <location>
        <begin position="252"/>
        <end position="274"/>
    </location>
</feature>
<dbReference type="PANTHER" id="PTHR34598:SF3">
    <property type="entry name" value="OXIDOREDUCTASE AN1597"/>
    <property type="match status" value="1"/>
</dbReference>
<gene>
    <name evidence="3" type="ORF">PG993_005591</name>
</gene>
<name>A0ABR1TG34_9PEZI</name>
<dbReference type="EMBL" id="JAQQWK010000003">
    <property type="protein sequence ID" value="KAK8045567.1"/>
    <property type="molecule type" value="Genomic_DNA"/>
</dbReference>
<reference evidence="3 4" key="1">
    <citation type="submission" date="2023-01" db="EMBL/GenBank/DDBJ databases">
        <title>Analysis of 21 Apiospora genomes using comparative genomics revels a genus with tremendous synthesis potential of carbohydrate active enzymes and secondary metabolites.</title>
        <authorList>
            <person name="Sorensen T."/>
        </authorList>
    </citation>
    <scope>NUCLEOTIDE SEQUENCE [LARGE SCALE GENOMIC DNA]</scope>
    <source>
        <strain evidence="3 4">CBS 33761</strain>
    </source>
</reference>
<comment type="caution">
    <text evidence="3">The sequence shown here is derived from an EMBL/GenBank/DDBJ whole genome shotgun (WGS) entry which is preliminary data.</text>
</comment>
<evidence type="ECO:0000313" key="3">
    <source>
        <dbReference type="EMBL" id="KAK8045567.1"/>
    </source>
</evidence>
<sequence length="274" mass="32071">MAAINDEIVISDMHYLEKHEVYEREKPYSLRFPPPNGISQLPQSNVRRDRHQIQFRSMRGMKDLRLDNCGFELLRSSCPISYQDFEDSQKIQDTYLANLANDLKRALKAKLIIPLDFSVRRRHESFPVSTGEDYKYDQPTAMAHVDFTLREGERMIRILFGQHAEAVLQSRWQIINAWRPIKGPLNDWPLGLCDTRTVDFKTDTMPGDIVFRRFFTENIQVHHNFNHVWYWLPRQTVDEVLLFKSAESDPSCAQGAYPDRQSDFHTETDGAHLA</sequence>
<protein>
    <submittedName>
        <fullName evidence="3">Uncharacterized protein</fullName>
    </submittedName>
</protein>
<dbReference type="PANTHER" id="PTHR34598">
    <property type="entry name" value="BLL6449 PROTEIN"/>
    <property type="match status" value="1"/>
</dbReference>
<dbReference type="Proteomes" id="UP001444661">
    <property type="component" value="Unassembled WGS sequence"/>
</dbReference>
<evidence type="ECO:0000256" key="1">
    <source>
        <dbReference type="ARBA" id="ARBA00023604"/>
    </source>
</evidence>
<comment type="similarity">
    <text evidence="1">Belongs to the asaB hydroxylase/desaturase family.</text>
</comment>
<dbReference type="InterPro" id="IPR044053">
    <property type="entry name" value="AsaB-like"/>
</dbReference>
<feature type="compositionally biased region" description="Basic and acidic residues" evidence="2">
    <location>
        <begin position="260"/>
        <end position="274"/>
    </location>
</feature>